<evidence type="ECO:0008006" key="6">
    <source>
        <dbReference type="Google" id="ProtNLM"/>
    </source>
</evidence>
<feature type="region of interest" description="Disordered" evidence="1">
    <location>
        <begin position="584"/>
        <end position="615"/>
    </location>
</feature>
<proteinExistence type="predicted"/>
<name>A0A2U3ER39_PURLI</name>
<evidence type="ECO:0000259" key="3">
    <source>
        <dbReference type="PROSITE" id="PS50200"/>
    </source>
</evidence>
<dbReference type="Gene3D" id="3.10.20.90">
    <property type="entry name" value="Phosphatidylinositol 3-kinase Catalytic Subunit, Chain A, domain 1"/>
    <property type="match status" value="1"/>
</dbReference>
<dbReference type="CDD" id="cd01786">
    <property type="entry name" value="RA_STE50"/>
    <property type="match status" value="1"/>
</dbReference>
<dbReference type="SUPFAM" id="SSF47769">
    <property type="entry name" value="SAM/Pointed domain"/>
    <property type="match status" value="1"/>
</dbReference>
<dbReference type="PROSITE" id="PS50105">
    <property type="entry name" value="SAM_DOMAIN"/>
    <property type="match status" value="1"/>
</dbReference>
<protein>
    <recommendedName>
        <fullName evidence="6">Protein kinase regulator Ste50</fullName>
    </recommendedName>
</protein>
<dbReference type="Pfam" id="PF07647">
    <property type="entry name" value="SAM_2"/>
    <property type="match status" value="1"/>
</dbReference>
<evidence type="ECO:0000313" key="5">
    <source>
        <dbReference type="Proteomes" id="UP000245956"/>
    </source>
</evidence>
<dbReference type="CDD" id="cd09533">
    <property type="entry name" value="SAM_Ste50-like_fungal"/>
    <property type="match status" value="1"/>
</dbReference>
<dbReference type="PROSITE" id="PS50200">
    <property type="entry name" value="RA"/>
    <property type="match status" value="1"/>
</dbReference>
<feature type="region of interest" description="Disordered" evidence="1">
    <location>
        <begin position="336"/>
        <end position="372"/>
    </location>
</feature>
<dbReference type="Proteomes" id="UP000245956">
    <property type="component" value="Unassembled WGS sequence"/>
</dbReference>
<feature type="compositionally biased region" description="Polar residues" evidence="1">
    <location>
        <begin position="462"/>
        <end position="471"/>
    </location>
</feature>
<evidence type="ECO:0000313" key="4">
    <source>
        <dbReference type="EMBL" id="PWI76967.1"/>
    </source>
</evidence>
<accession>A0A2U3ER39</accession>
<feature type="region of interest" description="Disordered" evidence="1">
    <location>
        <begin position="421"/>
        <end position="449"/>
    </location>
</feature>
<dbReference type="PANTHER" id="PTHR24135">
    <property type="entry name" value="SH3 AND MULTIPLE ANKYRIN REPEAT DOMAINS PROTEIN"/>
    <property type="match status" value="1"/>
</dbReference>
<dbReference type="PANTHER" id="PTHR24135:SF28">
    <property type="entry name" value="LD13733P"/>
    <property type="match status" value="1"/>
</dbReference>
<gene>
    <name evidence="4" type="ORF">PCL_04161</name>
</gene>
<dbReference type="SUPFAM" id="SSF54236">
    <property type="entry name" value="Ubiquitin-like"/>
    <property type="match status" value="1"/>
</dbReference>
<feature type="compositionally biased region" description="Basic and acidic residues" evidence="1">
    <location>
        <begin position="472"/>
        <end position="484"/>
    </location>
</feature>
<feature type="compositionally biased region" description="Polar residues" evidence="1">
    <location>
        <begin position="168"/>
        <end position="178"/>
    </location>
</feature>
<dbReference type="AlphaFoldDB" id="A0A2U3ER39"/>
<comment type="caution">
    <text evidence="4">The sequence shown here is derived from an EMBL/GenBank/DDBJ whole genome shotgun (WGS) entry which is preliminary data.</text>
</comment>
<feature type="region of interest" description="Disordered" evidence="1">
    <location>
        <begin position="1"/>
        <end position="178"/>
    </location>
</feature>
<reference evidence="4 5" key="1">
    <citation type="journal article" date="2016" name="Front. Microbiol.">
        <title>Genome and transcriptome sequences reveal the specific parasitism of the nematophagous Purpureocillium lilacinum 36-1.</title>
        <authorList>
            <person name="Xie J."/>
            <person name="Li S."/>
            <person name="Mo C."/>
            <person name="Xiao X."/>
            <person name="Peng D."/>
            <person name="Wang G."/>
            <person name="Xiao Y."/>
        </authorList>
    </citation>
    <scope>NUCLEOTIDE SEQUENCE [LARGE SCALE GENOMIC DNA]</scope>
    <source>
        <strain evidence="4 5">36-1</strain>
    </source>
</reference>
<dbReference type="InterPro" id="IPR013761">
    <property type="entry name" value="SAM/pointed_sf"/>
</dbReference>
<dbReference type="Pfam" id="PF00788">
    <property type="entry name" value="RA"/>
    <property type="match status" value="1"/>
</dbReference>
<feature type="domain" description="SAM" evidence="2">
    <location>
        <begin position="197"/>
        <end position="260"/>
    </location>
</feature>
<dbReference type="InterPro" id="IPR001660">
    <property type="entry name" value="SAM"/>
</dbReference>
<dbReference type="InterPro" id="IPR029071">
    <property type="entry name" value="Ubiquitin-like_domsf"/>
</dbReference>
<feature type="compositionally biased region" description="Pro residues" evidence="1">
    <location>
        <begin position="353"/>
        <end position="365"/>
    </location>
</feature>
<dbReference type="Gene3D" id="1.10.150.50">
    <property type="entry name" value="Transcription Factor, Ets-1"/>
    <property type="match status" value="1"/>
</dbReference>
<dbReference type="InterPro" id="IPR000159">
    <property type="entry name" value="RA_dom"/>
</dbReference>
<sequence length="668" mass="71930">MPGLQRSAGRGHSASTGMLGGSAPPSPPPQSSTDAGTRSAVAHQNLARTWMAQPSLPNPNPISTGLASPPCLRPPVAARKVVPPIPASHPPEPPERLASHKTSEASSRDDQSAPHSPLALVAPPPSVDTMNFDGGTAYAESDADDEYERSIGDRSPVGDSEASPIDSELSTSAEHTPTTYAHRASADRLPETIITEWTADECADFIGTIGLPQYADRFVENEIVGEALVALQHDDLKSMGIASVGHRLTILKSVYDVKKAQDVPIESDHYLPLSADAEAQYATATLKDIKHLVEQLRLRDERMSLLEQDLRRMTDDFRRLREDMLPALRLVKDAQQPLPNLSGSGAYTFEPTISPPGPTPPPGQGPGPGVMRSYSQRKILIGATPKGNSPTQPSHERTIAEQTLDPASAAERAVMSSSHLAAMNGGGQNSAYPSPNMPSPTSPQNHLSGATLASRSYRGDSIVTSNRTTLNETDHSTYGGREKLSSGVPPRRRETPVPDTPSTSNASVEIFKSFRVSMDDPCHKVLPAALKKYQINAPWDQYALYIVYGDQERCLGMDEKPLILFKQLDKEGKKPMFMLRKTNSAQVDDPGSGGMGGAARGAATGYDPPGGAENDEALDMELERGREDPEGQGRLAMYKSGLYVDMNAIRPIIRDAAWHRLSFPGDFH</sequence>
<feature type="domain" description="Ras-associating" evidence="3">
    <location>
        <begin position="511"/>
        <end position="584"/>
    </location>
</feature>
<feature type="region of interest" description="Disordered" evidence="1">
    <location>
        <begin position="461"/>
        <end position="505"/>
    </location>
</feature>
<dbReference type="InterPro" id="IPR051569">
    <property type="entry name" value="SHANK"/>
</dbReference>
<dbReference type="SMART" id="SM00314">
    <property type="entry name" value="RA"/>
    <property type="match status" value="1"/>
</dbReference>
<dbReference type="GO" id="GO:0007165">
    <property type="term" value="P:signal transduction"/>
    <property type="evidence" value="ECO:0007669"/>
    <property type="project" value="InterPro"/>
</dbReference>
<dbReference type="SMART" id="SM00454">
    <property type="entry name" value="SAM"/>
    <property type="match status" value="1"/>
</dbReference>
<organism evidence="4 5">
    <name type="scientific">Purpureocillium lilacinum</name>
    <name type="common">Paecilomyces lilacinus</name>
    <dbReference type="NCBI Taxonomy" id="33203"/>
    <lineage>
        <taxon>Eukaryota</taxon>
        <taxon>Fungi</taxon>
        <taxon>Dikarya</taxon>
        <taxon>Ascomycota</taxon>
        <taxon>Pezizomycotina</taxon>
        <taxon>Sordariomycetes</taxon>
        <taxon>Hypocreomycetidae</taxon>
        <taxon>Hypocreales</taxon>
        <taxon>Ophiocordycipitaceae</taxon>
        <taxon>Purpureocillium</taxon>
    </lineage>
</organism>
<evidence type="ECO:0000259" key="2">
    <source>
        <dbReference type="PROSITE" id="PS50105"/>
    </source>
</evidence>
<dbReference type="EMBL" id="LCWV01000001">
    <property type="protein sequence ID" value="PWI76967.1"/>
    <property type="molecule type" value="Genomic_DNA"/>
</dbReference>
<feature type="compositionally biased region" description="Basic and acidic residues" evidence="1">
    <location>
        <begin position="92"/>
        <end position="112"/>
    </location>
</feature>
<evidence type="ECO:0000256" key="1">
    <source>
        <dbReference type="SAM" id="MobiDB-lite"/>
    </source>
</evidence>